<proteinExistence type="predicted"/>
<dbReference type="CDD" id="cd07812">
    <property type="entry name" value="SRPBCC"/>
    <property type="match status" value="1"/>
</dbReference>
<dbReference type="SUPFAM" id="SSF55961">
    <property type="entry name" value="Bet v1-like"/>
    <property type="match status" value="1"/>
</dbReference>
<sequence>MSTETFESIITHIPAPIETVYATLSDLNNVSRLRDAIPQDRAQQIKEMRFDADSCTISVDPVGELTFRVVMREPNKTIKFTAENSPIPLFLWIQLVAIDEQNTKTRITVRTDVNPFLKKMIAKPLKEGIDRMAQALAMIPYNKL</sequence>
<dbReference type="InterPro" id="IPR023393">
    <property type="entry name" value="START-like_dom_sf"/>
</dbReference>
<evidence type="ECO:0000313" key="2">
    <source>
        <dbReference type="Proteomes" id="UP000824246"/>
    </source>
</evidence>
<dbReference type="AlphaFoldDB" id="A0A9D1VR38"/>
<name>A0A9D1VR38_9BACT</name>
<dbReference type="Proteomes" id="UP000824246">
    <property type="component" value="Unassembled WGS sequence"/>
</dbReference>
<dbReference type="InterPro" id="IPR019587">
    <property type="entry name" value="Polyketide_cyclase/dehydratase"/>
</dbReference>
<gene>
    <name evidence="1" type="ORF">H9982_01085</name>
</gene>
<organism evidence="1 2">
    <name type="scientific">Candidatus Barnesiella excrementipullorum</name>
    <dbReference type="NCBI Taxonomy" id="2838479"/>
    <lineage>
        <taxon>Bacteria</taxon>
        <taxon>Pseudomonadati</taxon>
        <taxon>Bacteroidota</taxon>
        <taxon>Bacteroidia</taxon>
        <taxon>Bacteroidales</taxon>
        <taxon>Barnesiellaceae</taxon>
        <taxon>Barnesiella</taxon>
    </lineage>
</organism>
<reference evidence="1" key="1">
    <citation type="journal article" date="2021" name="PeerJ">
        <title>Extensive microbial diversity within the chicken gut microbiome revealed by metagenomics and culture.</title>
        <authorList>
            <person name="Gilroy R."/>
            <person name="Ravi A."/>
            <person name="Getino M."/>
            <person name="Pursley I."/>
            <person name="Horton D.L."/>
            <person name="Alikhan N.F."/>
            <person name="Baker D."/>
            <person name="Gharbi K."/>
            <person name="Hall N."/>
            <person name="Watson M."/>
            <person name="Adriaenssens E.M."/>
            <person name="Foster-Nyarko E."/>
            <person name="Jarju S."/>
            <person name="Secka A."/>
            <person name="Antonio M."/>
            <person name="Oren A."/>
            <person name="Chaudhuri R.R."/>
            <person name="La Ragione R."/>
            <person name="Hildebrand F."/>
            <person name="Pallen M.J."/>
        </authorList>
    </citation>
    <scope>NUCLEOTIDE SEQUENCE</scope>
    <source>
        <strain evidence="1">ChiHjej12B11-16260</strain>
    </source>
</reference>
<dbReference type="Pfam" id="PF10604">
    <property type="entry name" value="Polyketide_cyc2"/>
    <property type="match status" value="1"/>
</dbReference>
<reference evidence="1" key="2">
    <citation type="submission" date="2021-04" db="EMBL/GenBank/DDBJ databases">
        <authorList>
            <person name="Gilroy R."/>
        </authorList>
    </citation>
    <scope>NUCLEOTIDE SEQUENCE</scope>
    <source>
        <strain evidence="1">ChiHjej12B11-16260</strain>
    </source>
</reference>
<comment type="caution">
    <text evidence="1">The sequence shown here is derived from an EMBL/GenBank/DDBJ whole genome shotgun (WGS) entry which is preliminary data.</text>
</comment>
<dbReference type="EMBL" id="DXFB01000026">
    <property type="protein sequence ID" value="HIX44792.1"/>
    <property type="molecule type" value="Genomic_DNA"/>
</dbReference>
<protein>
    <submittedName>
        <fullName evidence="1">SRPBCC family protein</fullName>
    </submittedName>
</protein>
<evidence type="ECO:0000313" key="1">
    <source>
        <dbReference type="EMBL" id="HIX44792.1"/>
    </source>
</evidence>
<dbReference type="Gene3D" id="3.30.530.20">
    <property type="match status" value="1"/>
</dbReference>
<accession>A0A9D1VR38</accession>